<dbReference type="Gene3D" id="2.40.420.20">
    <property type="match status" value="1"/>
</dbReference>
<feature type="domain" description="CzcB-like barrel-sandwich hybrid" evidence="4">
    <location>
        <begin position="103"/>
        <end position="235"/>
    </location>
</feature>
<dbReference type="InterPro" id="IPR058647">
    <property type="entry name" value="BSH_CzcB-like"/>
</dbReference>
<dbReference type="SUPFAM" id="SSF111369">
    <property type="entry name" value="HlyD-like secretion proteins"/>
    <property type="match status" value="1"/>
</dbReference>
<reference evidence="6 7" key="1">
    <citation type="submission" date="2018-08" db="EMBL/GenBank/DDBJ databases">
        <title>Genomic Encyclopedia of Type Strains, Phase IV (KMG-IV): sequencing the most valuable type-strain genomes for metagenomic binning, comparative biology and taxonomic classification.</title>
        <authorList>
            <person name="Goeker M."/>
        </authorList>
    </citation>
    <scope>NUCLEOTIDE SEQUENCE [LARGE SCALE GENOMIC DNA]</scope>
    <source>
        <strain evidence="6 7">DSM 25527</strain>
    </source>
</reference>
<keyword evidence="2" id="KW-0472">Membrane</keyword>
<keyword evidence="2" id="KW-1133">Transmembrane helix</keyword>
<gene>
    <name evidence="6" type="ORF">DFR49_3778</name>
</gene>
<dbReference type="Pfam" id="PF25973">
    <property type="entry name" value="BSH_CzcB"/>
    <property type="match status" value="1"/>
</dbReference>
<keyword evidence="2" id="KW-0812">Transmembrane</keyword>
<sequence>MNYESGGVGEAERYALPDMSEGGRRRRWLVYVIVAAAVVLVVGYLALGHSKPTDQPFGASDPSSQIPTVTVMQPGSNTIVRDISATGTIAARREMPVGVAGEGGRVTRVLVDAGTWVKAGQVLATVDRSVQSETAASLAAQVRVAEADAKLAQADLDRAKQLVSRGFISQADIDSKTATRDAAVARVNVAKASLAETQARNGRLDIRAPAAGLVLTRDVEPGQIVSAGSGVLFRVALGGQMEMQAKLAESDLTRLSVGVPATVTPVGTDEQFKGQIWQISSVIDPQTRQGIARIALSYAPALRPGGFATARIIAGSNQAPLLPESAVQSEGGQNYVYIVDKDDKVVRRNVTTGEVSDAGVAIAGGLDGSERVVVSAGAFLNPGDKVKPVLQKRAS</sequence>
<dbReference type="Proteomes" id="UP000266568">
    <property type="component" value="Unassembled WGS sequence"/>
</dbReference>
<dbReference type="RefSeq" id="WP_119037132.1">
    <property type="nucleotide sequence ID" value="NZ_QXDC01000004.1"/>
</dbReference>
<dbReference type="PANTHER" id="PTHR30469:SF15">
    <property type="entry name" value="HLYD FAMILY OF SECRETION PROTEINS"/>
    <property type="match status" value="1"/>
</dbReference>
<dbReference type="PANTHER" id="PTHR30469">
    <property type="entry name" value="MULTIDRUG RESISTANCE PROTEIN MDTA"/>
    <property type="match status" value="1"/>
</dbReference>
<dbReference type="GO" id="GO:0015562">
    <property type="term" value="F:efflux transmembrane transporter activity"/>
    <property type="evidence" value="ECO:0007669"/>
    <property type="project" value="TreeGrafter"/>
</dbReference>
<protein>
    <submittedName>
        <fullName evidence="6">RND family efflux transporter MFP subunit</fullName>
    </submittedName>
</protein>
<evidence type="ECO:0000259" key="5">
    <source>
        <dbReference type="Pfam" id="PF25989"/>
    </source>
</evidence>
<dbReference type="Pfam" id="PF25989">
    <property type="entry name" value="YknX_C"/>
    <property type="match status" value="1"/>
</dbReference>
<dbReference type="NCBIfam" id="TIGR01730">
    <property type="entry name" value="RND_mfp"/>
    <property type="match status" value="1"/>
</dbReference>
<dbReference type="EMBL" id="QXDC01000004">
    <property type="protein sequence ID" value="RIA37889.1"/>
    <property type="molecule type" value="Genomic_DNA"/>
</dbReference>
<evidence type="ECO:0000259" key="4">
    <source>
        <dbReference type="Pfam" id="PF25973"/>
    </source>
</evidence>
<proteinExistence type="inferred from homology"/>
<dbReference type="Pfam" id="PF25954">
    <property type="entry name" value="Beta-barrel_RND_2"/>
    <property type="match status" value="1"/>
</dbReference>
<accession>A0A397NQD3</accession>
<dbReference type="InterPro" id="IPR006143">
    <property type="entry name" value="RND_pump_MFP"/>
</dbReference>
<feature type="domain" description="CusB-like beta-barrel" evidence="3">
    <location>
        <begin position="244"/>
        <end position="313"/>
    </location>
</feature>
<dbReference type="InterPro" id="IPR058637">
    <property type="entry name" value="YknX-like_C"/>
</dbReference>
<organism evidence="6 7">
    <name type="scientific">Hephaestia caeni</name>
    <dbReference type="NCBI Taxonomy" id="645617"/>
    <lineage>
        <taxon>Bacteria</taxon>
        <taxon>Pseudomonadati</taxon>
        <taxon>Pseudomonadota</taxon>
        <taxon>Alphaproteobacteria</taxon>
        <taxon>Sphingomonadales</taxon>
        <taxon>Sphingomonadaceae</taxon>
        <taxon>Hephaestia</taxon>
    </lineage>
</organism>
<comment type="caution">
    <text evidence="6">The sequence shown here is derived from an EMBL/GenBank/DDBJ whole genome shotgun (WGS) entry which is preliminary data.</text>
</comment>
<dbReference type="Gene3D" id="2.40.50.100">
    <property type="match status" value="1"/>
</dbReference>
<dbReference type="OrthoDB" id="7422354at2"/>
<evidence type="ECO:0000259" key="3">
    <source>
        <dbReference type="Pfam" id="PF25954"/>
    </source>
</evidence>
<dbReference type="Gene3D" id="2.40.30.170">
    <property type="match status" value="1"/>
</dbReference>
<evidence type="ECO:0000256" key="1">
    <source>
        <dbReference type="ARBA" id="ARBA00009477"/>
    </source>
</evidence>
<evidence type="ECO:0000313" key="6">
    <source>
        <dbReference type="EMBL" id="RIA37889.1"/>
    </source>
</evidence>
<comment type="similarity">
    <text evidence="1">Belongs to the membrane fusion protein (MFP) (TC 8.A.1) family.</text>
</comment>
<dbReference type="InterPro" id="IPR058792">
    <property type="entry name" value="Beta-barrel_RND_2"/>
</dbReference>
<evidence type="ECO:0000256" key="2">
    <source>
        <dbReference type="SAM" id="Phobius"/>
    </source>
</evidence>
<feature type="transmembrane region" description="Helical" evidence="2">
    <location>
        <begin position="28"/>
        <end position="47"/>
    </location>
</feature>
<dbReference type="AlphaFoldDB" id="A0A397NQD3"/>
<evidence type="ECO:0000313" key="7">
    <source>
        <dbReference type="Proteomes" id="UP000266568"/>
    </source>
</evidence>
<feature type="domain" description="YknX-like C-terminal permuted SH3-like" evidence="5">
    <location>
        <begin position="322"/>
        <end position="387"/>
    </location>
</feature>
<keyword evidence="7" id="KW-1185">Reference proteome</keyword>
<dbReference type="Gene3D" id="1.10.287.470">
    <property type="entry name" value="Helix hairpin bin"/>
    <property type="match status" value="1"/>
</dbReference>
<name>A0A397NQD3_9SPHN</name>
<dbReference type="GO" id="GO:1990281">
    <property type="term" value="C:efflux pump complex"/>
    <property type="evidence" value="ECO:0007669"/>
    <property type="project" value="TreeGrafter"/>
</dbReference>